<dbReference type="EMBL" id="CAKOFQ010007794">
    <property type="protein sequence ID" value="CAH2008256.1"/>
    <property type="molecule type" value="Genomic_DNA"/>
</dbReference>
<name>A0A9P0M6N8_ACAOB</name>
<dbReference type="Proteomes" id="UP001152888">
    <property type="component" value="Unassembled WGS sequence"/>
</dbReference>
<organism evidence="1 2">
    <name type="scientific">Acanthoscelides obtectus</name>
    <name type="common">Bean weevil</name>
    <name type="synonym">Bruchus obtectus</name>
    <dbReference type="NCBI Taxonomy" id="200917"/>
    <lineage>
        <taxon>Eukaryota</taxon>
        <taxon>Metazoa</taxon>
        <taxon>Ecdysozoa</taxon>
        <taxon>Arthropoda</taxon>
        <taxon>Hexapoda</taxon>
        <taxon>Insecta</taxon>
        <taxon>Pterygota</taxon>
        <taxon>Neoptera</taxon>
        <taxon>Endopterygota</taxon>
        <taxon>Coleoptera</taxon>
        <taxon>Polyphaga</taxon>
        <taxon>Cucujiformia</taxon>
        <taxon>Chrysomeloidea</taxon>
        <taxon>Chrysomelidae</taxon>
        <taxon>Bruchinae</taxon>
        <taxon>Bruchini</taxon>
        <taxon>Acanthoscelides</taxon>
    </lineage>
</organism>
<protein>
    <submittedName>
        <fullName evidence="1">Uncharacterized protein</fullName>
    </submittedName>
</protein>
<evidence type="ECO:0000313" key="1">
    <source>
        <dbReference type="EMBL" id="CAH2008256.1"/>
    </source>
</evidence>
<evidence type="ECO:0000313" key="2">
    <source>
        <dbReference type="Proteomes" id="UP001152888"/>
    </source>
</evidence>
<keyword evidence="2" id="KW-1185">Reference proteome</keyword>
<dbReference type="AlphaFoldDB" id="A0A9P0M6N8"/>
<dbReference type="OrthoDB" id="6746936at2759"/>
<proteinExistence type="predicted"/>
<reference evidence="1" key="1">
    <citation type="submission" date="2022-03" db="EMBL/GenBank/DDBJ databases">
        <authorList>
            <person name="Sayadi A."/>
        </authorList>
    </citation>
    <scope>NUCLEOTIDE SEQUENCE</scope>
</reference>
<gene>
    <name evidence="1" type="ORF">ACAOBT_LOCUS30118</name>
</gene>
<accession>A0A9P0M6N8</accession>
<comment type="caution">
    <text evidence="1">The sequence shown here is derived from an EMBL/GenBank/DDBJ whole genome shotgun (WGS) entry which is preliminary data.</text>
</comment>
<sequence length="112" mass="13015">MVLFKLARKQEKTIRRKFLNELGLQLAQPHLKRRLNKNLPGELRKDIEDILCVNSEQQKSSTSEPPKKIAKTSRCYLCPRSLDRKSKTRCSKCSQAVCPDHQIKVCENCVKY</sequence>